<feature type="transmembrane region" description="Helical" evidence="8">
    <location>
        <begin position="289"/>
        <end position="313"/>
    </location>
</feature>
<dbReference type="KEGG" id="sapo:SAPIO_CDS2022"/>
<dbReference type="GO" id="GO:0000007">
    <property type="term" value="F:low-affinity zinc ion transmembrane transporter activity"/>
    <property type="evidence" value="ECO:0007669"/>
    <property type="project" value="EnsemblFungi"/>
</dbReference>
<keyword evidence="4 8" id="KW-0812">Transmembrane</keyword>
<reference evidence="9 10" key="1">
    <citation type="journal article" date="2014" name="Genome Announc.">
        <title>Draft genome sequence of the pathogenic fungus Scedosporium apiospermum.</title>
        <authorList>
            <person name="Vandeputte P."/>
            <person name="Ghamrawi S."/>
            <person name="Rechenmann M."/>
            <person name="Iltis A."/>
            <person name="Giraud S."/>
            <person name="Fleury M."/>
            <person name="Thornton C."/>
            <person name="Delhaes L."/>
            <person name="Meyer W."/>
            <person name="Papon N."/>
            <person name="Bouchara J.P."/>
        </authorList>
    </citation>
    <scope>NUCLEOTIDE SEQUENCE [LARGE SCALE GENOMIC DNA]</scope>
    <source>
        <strain evidence="9 10">IHEM 14462</strain>
    </source>
</reference>
<evidence type="ECO:0000256" key="3">
    <source>
        <dbReference type="ARBA" id="ARBA00022448"/>
    </source>
</evidence>
<dbReference type="GeneID" id="27721094"/>
<dbReference type="RefSeq" id="XP_016645453.1">
    <property type="nucleotide sequence ID" value="XM_016785156.1"/>
</dbReference>
<comment type="similarity">
    <text evidence="2 8">Belongs to the ZIP transporter (TC 2.A.5) family.</text>
</comment>
<comment type="caution">
    <text evidence="9">The sequence shown here is derived from an EMBL/GenBank/DDBJ whole genome shotgun (WGS) entry which is preliminary data.</text>
</comment>
<evidence type="ECO:0000256" key="8">
    <source>
        <dbReference type="RuleBase" id="RU362088"/>
    </source>
</evidence>
<dbReference type="OrthoDB" id="448280at2759"/>
<protein>
    <submittedName>
        <fullName evidence="9">Zinc-regulated transporter 1</fullName>
    </submittedName>
</protein>
<keyword evidence="10" id="KW-1185">Reference proteome</keyword>
<dbReference type="Pfam" id="PF02535">
    <property type="entry name" value="Zip"/>
    <property type="match status" value="1"/>
</dbReference>
<dbReference type="InterPro" id="IPR003689">
    <property type="entry name" value="ZIP"/>
</dbReference>
<evidence type="ECO:0000313" key="9">
    <source>
        <dbReference type="EMBL" id="KEZ45654.1"/>
    </source>
</evidence>
<organism evidence="9 10">
    <name type="scientific">Pseudallescheria apiosperma</name>
    <name type="common">Scedosporium apiospermum</name>
    <dbReference type="NCBI Taxonomy" id="563466"/>
    <lineage>
        <taxon>Eukaryota</taxon>
        <taxon>Fungi</taxon>
        <taxon>Dikarya</taxon>
        <taxon>Ascomycota</taxon>
        <taxon>Pezizomycotina</taxon>
        <taxon>Sordariomycetes</taxon>
        <taxon>Hypocreomycetidae</taxon>
        <taxon>Microascales</taxon>
        <taxon>Microascaceae</taxon>
        <taxon>Scedosporium</taxon>
    </lineage>
</organism>
<dbReference type="InterPro" id="IPR004698">
    <property type="entry name" value="Zn/Fe_permease_fun/pln"/>
</dbReference>
<evidence type="ECO:0000256" key="2">
    <source>
        <dbReference type="ARBA" id="ARBA00006939"/>
    </source>
</evidence>
<feature type="transmembrane region" description="Helical" evidence="8">
    <location>
        <begin position="69"/>
        <end position="91"/>
    </location>
</feature>
<feature type="transmembrane region" description="Helical" evidence="8">
    <location>
        <begin position="37"/>
        <end position="57"/>
    </location>
</feature>
<feature type="transmembrane region" description="Helical" evidence="8">
    <location>
        <begin position="111"/>
        <end position="131"/>
    </location>
</feature>
<dbReference type="PANTHER" id="PTHR11040:SF69">
    <property type="entry name" value="ZINC-REGULATED TRANSPORTER 2"/>
    <property type="match status" value="1"/>
</dbReference>
<comment type="subcellular location">
    <subcellularLocation>
        <location evidence="1 8">Membrane</location>
        <topology evidence="1 8">Multi-pass membrane protein</topology>
    </subcellularLocation>
</comment>
<dbReference type="OMA" id="HHHGHFN"/>
<keyword evidence="5 8" id="KW-1133">Transmembrane helix</keyword>
<dbReference type="GO" id="GO:0005886">
    <property type="term" value="C:plasma membrane"/>
    <property type="evidence" value="ECO:0007669"/>
    <property type="project" value="EnsemblFungi"/>
</dbReference>
<evidence type="ECO:0000313" key="10">
    <source>
        <dbReference type="Proteomes" id="UP000028545"/>
    </source>
</evidence>
<name>A0A084GE92_PSEDA</name>
<feature type="transmembrane region" description="Helical" evidence="8">
    <location>
        <begin position="325"/>
        <end position="347"/>
    </location>
</feature>
<dbReference type="NCBIfam" id="TIGR00820">
    <property type="entry name" value="zip"/>
    <property type="match status" value="1"/>
</dbReference>
<feature type="transmembrane region" description="Helical" evidence="8">
    <location>
        <begin position="195"/>
        <end position="216"/>
    </location>
</feature>
<evidence type="ECO:0000256" key="4">
    <source>
        <dbReference type="ARBA" id="ARBA00022692"/>
    </source>
</evidence>
<comment type="caution">
    <text evidence="8">Lacks conserved residue(s) required for the propagation of feature annotation.</text>
</comment>
<dbReference type="PANTHER" id="PTHR11040">
    <property type="entry name" value="ZINC/IRON TRANSPORTER"/>
    <property type="match status" value="1"/>
</dbReference>
<proteinExistence type="inferred from homology"/>
<dbReference type="EMBL" id="JOWA01000077">
    <property type="protein sequence ID" value="KEZ45654.1"/>
    <property type="molecule type" value="Genomic_DNA"/>
</dbReference>
<dbReference type="VEuPathDB" id="FungiDB:SAPIO_CDS2022"/>
<dbReference type="Proteomes" id="UP000028545">
    <property type="component" value="Unassembled WGS sequence"/>
</dbReference>
<gene>
    <name evidence="9" type="ORF">SAPIO_CDS2022</name>
</gene>
<evidence type="ECO:0000256" key="1">
    <source>
        <dbReference type="ARBA" id="ARBA00004141"/>
    </source>
</evidence>
<accession>A0A084GE92</accession>
<evidence type="ECO:0000256" key="6">
    <source>
        <dbReference type="ARBA" id="ARBA00023065"/>
    </source>
</evidence>
<keyword evidence="3 8" id="KW-0813">Transport</keyword>
<feature type="transmembrane region" description="Helical" evidence="8">
    <location>
        <begin position="257"/>
        <end position="277"/>
    </location>
</feature>
<dbReference type="HOGENOM" id="CLU_027089_0_2_1"/>
<dbReference type="AlphaFoldDB" id="A0A084GE92"/>
<dbReference type="GO" id="GO:0071578">
    <property type="term" value="P:zinc ion import across plasma membrane"/>
    <property type="evidence" value="ECO:0007669"/>
    <property type="project" value="EnsemblFungi"/>
</dbReference>
<keyword evidence="7 8" id="KW-0472">Membrane</keyword>
<evidence type="ECO:0000256" key="5">
    <source>
        <dbReference type="ARBA" id="ARBA00022989"/>
    </source>
</evidence>
<sequence>MIGRLVRREDSSDSSSFTVTIECGPENDYDGRLGLRISAIFVILVGSLLGTLVPILLARTQRLPFPRTALFIAKYFGSGVIIATAFIHLLAPAVEALGSPCLDEDSPITQYSWPEGIALMTVFLMFFIELISSRYGIPGFSQSLEQSDKEGDVEQDANTTAVVTDPKESVPAAHEHLGHAREHTEFDSLAMQMTAIFILEFGVIFHSIFIGLTLAVSGDEFVVLYIVLVFHQTFEGLGLGSRLAVAHWPPGKGWMPYLLGTLYALSTPIAIAAGLGVRQSLAPGSSSTLIVNGVFDSISAGILLYTGLVELMAHEFLFSTEMRRGSISVTLAAFACMCLGAGLMALLGKWA</sequence>
<evidence type="ECO:0000256" key="7">
    <source>
        <dbReference type="ARBA" id="ARBA00023136"/>
    </source>
</evidence>
<keyword evidence="6 8" id="KW-0406">Ion transport</keyword>